<sequence length="635" mass="70924">MEHPRKIQNLSKDVSLRVYVQRKYEQARNVCIVLCEPRRTASRTCKERLALETRVRDGAYKLLVASSKPEQVLSASKNLVTCNSRIRAYMSEAERPQEGRGPSRRCVDRASPESSSGDQAPCKGKVALSGLRIPLMWKDTDHFSNKGSSRRVALFCLMKIGSEVFDTEMVVVDRLMTDVCFDGTTPHFELKLELYSCAMEADAPLANTPKKLARKLRSSFGKASGRTLCPLPDTEDPDAFLRSHPIPQAARFSLLAYTTLGMAQAEGSFQSHSLVVLQTDFSSWLPLYGNLCCSLAAQPDCMTRHMMSGFLNRQENIGDVYRCCSLYCVLKGGALSCYYSPEEIEAKVEPTFSIPINQDTEIHVVDKDTQRRGTSLSITNPGGGGKICHLFTAETPESMQEWTESIWQHLYDQSQWLHCCQKLMEIDLHSPCKPPPFLTKQADSVYHDLSIGSPGKFESLTDIIHNKIEETGGRFLIGQEEEREPPHWAAFFEGAHPIVAQKTVMSPEKGGAMSSGSKKRRAPPPPTDKMPYAPPKSSSQSPREKENPSRAGRSRMGRPSLDAKFSTIIHQLQKTHAQSYRSAPLRQMEPPQQAAQPSRPQSLSTGPPPVQAHPVPAPRSKFRKSFREKMNPKAW</sequence>
<reference evidence="3" key="3">
    <citation type="submission" date="2025-09" db="UniProtKB">
        <authorList>
            <consortium name="Ensembl"/>
        </authorList>
    </citation>
    <scope>IDENTIFICATION</scope>
</reference>
<dbReference type="SMART" id="SM00233">
    <property type="entry name" value="PH"/>
    <property type="match status" value="1"/>
</dbReference>
<dbReference type="PANTHER" id="PTHR21538">
    <property type="entry name" value="ANILLIN/RHOTEKIN RTKN"/>
    <property type="match status" value="1"/>
</dbReference>
<feature type="compositionally biased region" description="Low complexity" evidence="1">
    <location>
        <begin position="590"/>
        <end position="602"/>
    </location>
</feature>
<dbReference type="Ensembl" id="ENSDCDT00010072774.1">
    <property type="protein sequence ID" value="ENSDCDP00010061992.1"/>
    <property type="gene ID" value="ENSDCDG00010034114.1"/>
</dbReference>
<name>A0AAY4EWB1_9TELE</name>
<dbReference type="CDD" id="cd13249">
    <property type="entry name" value="PH_rhotekin2"/>
    <property type="match status" value="1"/>
</dbReference>
<dbReference type="Proteomes" id="UP000694580">
    <property type="component" value="Chromosome 8"/>
</dbReference>
<dbReference type="Pfam" id="PF08174">
    <property type="entry name" value="Anillin"/>
    <property type="match status" value="1"/>
</dbReference>
<reference evidence="3" key="2">
    <citation type="submission" date="2025-08" db="UniProtKB">
        <authorList>
            <consortium name="Ensembl"/>
        </authorList>
    </citation>
    <scope>IDENTIFICATION</scope>
</reference>
<feature type="compositionally biased region" description="Pro residues" evidence="1">
    <location>
        <begin position="523"/>
        <end position="534"/>
    </location>
</feature>
<dbReference type="InterPro" id="IPR001849">
    <property type="entry name" value="PH_domain"/>
</dbReference>
<dbReference type="InterPro" id="IPR051364">
    <property type="entry name" value="Cytokinesis/Rho-signaling"/>
</dbReference>
<proteinExistence type="predicted"/>
<dbReference type="InterPro" id="IPR011993">
    <property type="entry name" value="PH-like_dom_sf"/>
</dbReference>
<protein>
    <recommendedName>
        <fullName evidence="2">PH domain-containing protein</fullName>
    </recommendedName>
</protein>
<reference evidence="3 4" key="1">
    <citation type="submission" date="2020-06" db="EMBL/GenBank/DDBJ databases">
        <authorList>
            <consortium name="Wellcome Sanger Institute Data Sharing"/>
        </authorList>
    </citation>
    <scope>NUCLEOTIDE SEQUENCE [LARGE SCALE GENOMIC DNA]</scope>
</reference>
<dbReference type="InterPro" id="IPR012966">
    <property type="entry name" value="AHD"/>
</dbReference>
<feature type="compositionally biased region" description="Basic and acidic residues" evidence="1">
    <location>
        <begin position="625"/>
        <end position="635"/>
    </location>
</feature>
<dbReference type="Pfam" id="PF00169">
    <property type="entry name" value="PH"/>
    <property type="match status" value="1"/>
</dbReference>
<dbReference type="GO" id="GO:0008284">
    <property type="term" value="P:positive regulation of cell population proliferation"/>
    <property type="evidence" value="ECO:0007669"/>
    <property type="project" value="TreeGrafter"/>
</dbReference>
<feature type="region of interest" description="Disordered" evidence="1">
    <location>
        <begin position="505"/>
        <end position="635"/>
    </location>
</feature>
<feature type="compositionally biased region" description="Polar residues" evidence="1">
    <location>
        <begin position="568"/>
        <end position="581"/>
    </location>
</feature>
<evidence type="ECO:0000313" key="4">
    <source>
        <dbReference type="Proteomes" id="UP000694580"/>
    </source>
</evidence>
<dbReference type="AlphaFoldDB" id="A0AAY4EWB1"/>
<dbReference type="PANTHER" id="PTHR21538:SF21">
    <property type="entry name" value="RHOTEKIN-2"/>
    <property type="match status" value="1"/>
</dbReference>
<dbReference type="Gene3D" id="2.30.29.30">
    <property type="entry name" value="Pleckstrin-homology domain (PH domain)/Phosphotyrosine-binding domain (PTB)"/>
    <property type="match status" value="1"/>
</dbReference>
<dbReference type="GeneTree" id="ENSGT00940000157470"/>
<gene>
    <name evidence="3" type="primary">rtkn2</name>
</gene>
<feature type="region of interest" description="Disordered" evidence="1">
    <location>
        <begin position="91"/>
        <end position="123"/>
    </location>
</feature>
<evidence type="ECO:0000313" key="3">
    <source>
        <dbReference type="Ensembl" id="ENSDCDP00010061992.1"/>
    </source>
</evidence>
<keyword evidence="4" id="KW-1185">Reference proteome</keyword>
<organism evidence="3 4">
    <name type="scientific">Denticeps clupeoides</name>
    <name type="common">denticle herring</name>
    <dbReference type="NCBI Taxonomy" id="299321"/>
    <lineage>
        <taxon>Eukaryota</taxon>
        <taxon>Metazoa</taxon>
        <taxon>Chordata</taxon>
        <taxon>Craniata</taxon>
        <taxon>Vertebrata</taxon>
        <taxon>Euteleostomi</taxon>
        <taxon>Actinopterygii</taxon>
        <taxon>Neopterygii</taxon>
        <taxon>Teleostei</taxon>
        <taxon>Clupei</taxon>
        <taxon>Clupeiformes</taxon>
        <taxon>Denticipitoidei</taxon>
        <taxon>Denticipitidae</taxon>
        <taxon>Denticeps</taxon>
    </lineage>
</organism>
<dbReference type="PROSITE" id="PS50003">
    <property type="entry name" value="PH_DOMAIN"/>
    <property type="match status" value="1"/>
</dbReference>
<feature type="compositionally biased region" description="Pro residues" evidence="1">
    <location>
        <begin position="606"/>
        <end position="617"/>
    </location>
</feature>
<feature type="domain" description="PH" evidence="2">
    <location>
        <begin position="304"/>
        <end position="411"/>
    </location>
</feature>
<dbReference type="GO" id="GO:0030097">
    <property type="term" value="P:hemopoiesis"/>
    <property type="evidence" value="ECO:0007669"/>
    <property type="project" value="TreeGrafter"/>
</dbReference>
<evidence type="ECO:0000259" key="2">
    <source>
        <dbReference type="PROSITE" id="PS50003"/>
    </source>
</evidence>
<dbReference type="SUPFAM" id="SSF50729">
    <property type="entry name" value="PH domain-like"/>
    <property type="match status" value="1"/>
</dbReference>
<accession>A0AAY4EWB1</accession>
<evidence type="ECO:0000256" key="1">
    <source>
        <dbReference type="SAM" id="MobiDB-lite"/>
    </source>
</evidence>